<sequence length="55" mass="6440">MTKILIDNHLATDAIKWAVSHFGNGFNVHHDFPSTKYRFEFDDVNQATMFALKWI</sequence>
<evidence type="ECO:0000313" key="1">
    <source>
        <dbReference type="EMBL" id="CAB4133571.1"/>
    </source>
</evidence>
<gene>
    <name evidence="1" type="ORF">UFOVP257_293</name>
</gene>
<proteinExistence type="predicted"/>
<dbReference type="EMBL" id="LR796274">
    <property type="protein sequence ID" value="CAB4133571.1"/>
    <property type="molecule type" value="Genomic_DNA"/>
</dbReference>
<accession>A0A6J5LHB1</accession>
<name>A0A6J5LHB1_9CAUD</name>
<organism evidence="1">
    <name type="scientific">uncultured Caudovirales phage</name>
    <dbReference type="NCBI Taxonomy" id="2100421"/>
    <lineage>
        <taxon>Viruses</taxon>
        <taxon>Duplodnaviria</taxon>
        <taxon>Heunggongvirae</taxon>
        <taxon>Uroviricota</taxon>
        <taxon>Caudoviricetes</taxon>
        <taxon>Peduoviridae</taxon>
        <taxon>Maltschvirus</taxon>
        <taxon>Maltschvirus maltsch</taxon>
    </lineage>
</organism>
<protein>
    <submittedName>
        <fullName evidence="1">Uncharacterized protein</fullName>
    </submittedName>
</protein>
<reference evidence="1" key="1">
    <citation type="submission" date="2020-04" db="EMBL/GenBank/DDBJ databases">
        <authorList>
            <person name="Chiriac C."/>
            <person name="Salcher M."/>
            <person name="Ghai R."/>
            <person name="Kavagutti S V."/>
        </authorList>
    </citation>
    <scope>NUCLEOTIDE SEQUENCE</scope>
</reference>